<feature type="domain" description="ADAMTS cysteine-rich" evidence="6">
    <location>
        <begin position="3"/>
        <end position="45"/>
    </location>
</feature>
<keyword evidence="1" id="KW-0479">Metal-binding</keyword>
<proteinExistence type="predicted"/>
<evidence type="ECO:0000256" key="3">
    <source>
        <dbReference type="ARBA" id="ARBA00022833"/>
    </source>
</evidence>
<dbReference type="CTD" id="20213151"/>
<dbReference type="EMBL" id="AMQM01008629">
    <property type="status" value="NOT_ANNOTATED_CDS"/>
    <property type="molecule type" value="Genomic_DNA"/>
</dbReference>
<evidence type="ECO:0000313" key="9">
    <source>
        <dbReference type="Proteomes" id="UP000015101"/>
    </source>
</evidence>
<keyword evidence="4" id="KW-1015">Disulfide bond</keyword>
<dbReference type="GO" id="GO:0046872">
    <property type="term" value="F:metal ion binding"/>
    <property type="evidence" value="ECO:0007669"/>
    <property type="project" value="UniProtKB-KW"/>
</dbReference>
<evidence type="ECO:0000256" key="4">
    <source>
        <dbReference type="ARBA" id="ARBA00023157"/>
    </source>
</evidence>
<evidence type="ECO:0000256" key="1">
    <source>
        <dbReference type="ARBA" id="ARBA00022723"/>
    </source>
</evidence>
<name>T1FWF6_HELRO</name>
<dbReference type="EMBL" id="KB095818">
    <property type="protein sequence ID" value="ESO11405.1"/>
    <property type="molecule type" value="Genomic_DNA"/>
</dbReference>
<organism evidence="8 9">
    <name type="scientific">Helobdella robusta</name>
    <name type="common">Californian leech</name>
    <dbReference type="NCBI Taxonomy" id="6412"/>
    <lineage>
        <taxon>Eukaryota</taxon>
        <taxon>Metazoa</taxon>
        <taxon>Spiralia</taxon>
        <taxon>Lophotrochozoa</taxon>
        <taxon>Annelida</taxon>
        <taxon>Clitellata</taxon>
        <taxon>Hirudinea</taxon>
        <taxon>Rhynchobdellida</taxon>
        <taxon>Glossiphoniidae</taxon>
        <taxon>Helobdella</taxon>
    </lineage>
</organism>
<reference evidence="8" key="3">
    <citation type="submission" date="2015-06" db="UniProtKB">
        <authorList>
            <consortium name="EnsemblMetazoa"/>
        </authorList>
    </citation>
    <scope>IDENTIFICATION</scope>
</reference>
<keyword evidence="2" id="KW-0378">Hydrolase</keyword>
<dbReference type="KEGG" id="hro:HELRODRAFT_194808"/>
<gene>
    <name evidence="8" type="primary">20213151</name>
    <name evidence="7" type="ORF">HELRODRAFT_194808</name>
</gene>
<reference evidence="7 9" key="2">
    <citation type="journal article" date="2013" name="Nature">
        <title>Insights into bilaterian evolution from three spiralian genomes.</title>
        <authorList>
            <person name="Simakov O."/>
            <person name="Marletaz F."/>
            <person name="Cho S.J."/>
            <person name="Edsinger-Gonzales E."/>
            <person name="Havlak P."/>
            <person name="Hellsten U."/>
            <person name="Kuo D.H."/>
            <person name="Larsson T."/>
            <person name="Lv J."/>
            <person name="Arendt D."/>
            <person name="Savage R."/>
            <person name="Osoegawa K."/>
            <person name="de Jong P."/>
            <person name="Grimwood J."/>
            <person name="Chapman J.A."/>
            <person name="Shapiro H."/>
            <person name="Aerts A."/>
            <person name="Otillar R.P."/>
            <person name="Terry A.Y."/>
            <person name="Boore J.L."/>
            <person name="Grigoriev I.V."/>
            <person name="Lindberg D.R."/>
            <person name="Seaver E.C."/>
            <person name="Weisblat D.A."/>
            <person name="Putnam N.H."/>
            <person name="Rokhsar D.S."/>
        </authorList>
    </citation>
    <scope>NUCLEOTIDE SEQUENCE</scope>
</reference>
<evidence type="ECO:0000313" key="7">
    <source>
        <dbReference type="EMBL" id="ESO11405.1"/>
    </source>
</evidence>
<keyword evidence="3" id="KW-0862">Zinc</keyword>
<reference evidence="9" key="1">
    <citation type="submission" date="2012-12" db="EMBL/GenBank/DDBJ databases">
        <authorList>
            <person name="Hellsten U."/>
            <person name="Grimwood J."/>
            <person name="Chapman J.A."/>
            <person name="Shapiro H."/>
            <person name="Aerts A."/>
            <person name="Otillar R.P."/>
            <person name="Terry A.Y."/>
            <person name="Boore J.L."/>
            <person name="Simakov O."/>
            <person name="Marletaz F."/>
            <person name="Cho S.-J."/>
            <person name="Edsinger-Gonzales E."/>
            <person name="Havlak P."/>
            <person name="Kuo D.-H."/>
            <person name="Larsson T."/>
            <person name="Lv J."/>
            <person name="Arendt D."/>
            <person name="Savage R."/>
            <person name="Osoegawa K."/>
            <person name="de Jong P."/>
            <person name="Lindberg D.R."/>
            <person name="Seaver E.C."/>
            <person name="Weisblat D.A."/>
            <person name="Putnam N.H."/>
            <person name="Grigoriev I.V."/>
            <person name="Rokhsar D.S."/>
        </authorList>
    </citation>
    <scope>NUCLEOTIDE SEQUENCE</scope>
</reference>
<dbReference type="InParanoid" id="T1FWF6"/>
<dbReference type="Pfam" id="PF17771">
    <property type="entry name" value="ADAMTS_CR_2"/>
    <property type="match status" value="1"/>
</dbReference>
<dbReference type="Gene3D" id="3.40.1620.60">
    <property type="match status" value="1"/>
</dbReference>
<dbReference type="OrthoDB" id="6097485at2759"/>
<sequence>MRSTCNKMSCWVPKLNRCESPGPLHRAFDGTPCTSGMWCQEGKCVKNSLAPVYEGACRYGDKKGGWALRGADYPSSCEDVLKKFTWNCYEEPYKTDCCKACATVKAKFGQEKCEYGDRFSSRECRPSVCGDRSWRTYCCTTCSDVSKKN</sequence>
<dbReference type="Proteomes" id="UP000015101">
    <property type="component" value="Unassembled WGS sequence"/>
</dbReference>
<accession>T1FWF6</accession>
<dbReference type="GO" id="GO:0016787">
    <property type="term" value="F:hydrolase activity"/>
    <property type="evidence" value="ECO:0007669"/>
    <property type="project" value="UniProtKB-KW"/>
</dbReference>
<evidence type="ECO:0000313" key="8">
    <source>
        <dbReference type="EnsemblMetazoa" id="HelroP194808"/>
    </source>
</evidence>
<dbReference type="InterPro" id="IPR041645">
    <property type="entry name" value="ADAMTS_CR_2"/>
</dbReference>
<evidence type="ECO:0000256" key="2">
    <source>
        <dbReference type="ARBA" id="ARBA00022801"/>
    </source>
</evidence>
<evidence type="ECO:0000259" key="6">
    <source>
        <dbReference type="Pfam" id="PF17771"/>
    </source>
</evidence>
<evidence type="ECO:0000256" key="5">
    <source>
        <dbReference type="ARBA" id="ARBA00023180"/>
    </source>
</evidence>
<dbReference type="AlphaFoldDB" id="T1FWF6"/>
<keyword evidence="9" id="KW-1185">Reference proteome</keyword>
<keyword evidence="5" id="KW-0325">Glycoprotein</keyword>
<dbReference type="GeneID" id="20213151"/>
<dbReference type="RefSeq" id="XP_009010473.1">
    <property type="nucleotide sequence ID" value="XM_009012225.1"/>
</dbReference>
<protein>
    <recommendedName>
        <fullName evidence="6">ADAMTS cysteine-rich domain-containing protein</fullName>
    </recommendedName>
</protein>
<dbReference type="HOGENOM" id="CLU_1751675_0_0_1"/>
<dbReference type="EnsemblMetazoa" id="HelroT194808">
    <property type="protein sequence ID" value="HelroP194808"/>
    <property type="gene ID" value="HelroG194808"/>
</dbReference>